<dbReference type="AlphaFoldDB" id="A0A7W4P3J3"/>
<keyword evidence="2" id="KW-1133">Transmembrane helix</keyword>
<organism evidence="4 5">
    <name type="scientific">Gluconacetobacter johannae</name>
    <dbReference type="NCBI Taxonomy" id="112140"/>
    <lineage>
        <taxon>Bacteria</taxon>
        <taxon>Pseudomonadati</taxon>
        <taxon>Pseudomonadota</taxon>
        <taxon>Alphaproteobacteria</taxon>
        <taxon>Acetobacterales</taxon>
        <taxon>Acetobacteraceae</taxon>
        <taxon>Gluconacetobacter</taxon>
    </lineage>
</organism>
<feature type="transmembrane region" description="Helical" evidence="2">
    <location>
        <begin position="6"/>
        <end position="28"/>
    </location>
</feature>
<feature type="region of interest" description="Disordered" evidence="1">
    <location>
        <begin position="122"/>
        <end position="164"/>
    </location>
</feature>
<gene>
    <name evidence="4" type="ORF">HLH21_09085</name>
</gene>
<proteinExistence type="predicted"/>
<keyword evidence="5" id="KW-1185">Reference proteome</keyword>
<dbReference type="RefSeq" id="WP_182943436.1">
    <property type="nucleotide sequence ID" value="NZ_JABEQH010000010.1"/>
</dbReference>
<evidence type="ECO:0000313" key="4">
    <source>
        <dbReference type="EMBL" id="MBB2176082.1"/>
    </source>
</evidence>
<keyword evidence="2" id="KW-0812">Transmembrane</keyword>
<evidence type="ECO:0000256" key="2">
    <source>
        <dbReference type="SAM" id="Phobius"/>
    </source>
</evidence>
<comment type="caution">
    <text evidence="4">The sequence shown here is derived from an EMBL/GenBank/DDBJ whole genome shotgun (WGS) entry which is preliminary data.</text>
</comment>
<name>A0A7W4P3J3_9PROT</name>
<evidence type="ECO:0000259" key="3">
    <source>
        <dbReference type="Pfam" id="PF20072"/>
    </source>
</evidence>
<protein>
    <recommendedName>
        <fullName evidence="3">DUF6468 domain-containing protein</fullName>
    </recommendedName>
</protein>
<reference evidence="4 5" key="1">
    <citation type="submission" date="2020-04" db="EMBL/GenBank/DDBJ databases">
        <title>Description of novel Gluconacetobacter.</title>
        <authorList>
            <person name="Sombolestani A."/>
        </authorList>
    </citation>
    <scope>NUCLEOTIDE SEQUENCE [LARGE SCALE GENOMIC DNA]</scope>
    <source>
        <strain evidence="4 5">LMG 21312</strain>
    </source>
</reference>
<keyword evidence="2" id="KW-0472">Membrane</keyword>
<dbReference type="Pfam" id="PF20072">
    <property type="entry name" value="DUF6468"/>
    <property type="match status" value="1"/>
</dbReference>
<sequence length="225" mass="24378">MLTQIQMIIEVMLSFFLLLGIIYSFYLGRVLSNLKRDRSSLLAFVEKLENSVQRAEESVEKLRIAGEVSGRPLSRMIEEAKMAMTELDGLAGKADASADRLQALVTQVITQESQLKNLIEQAESVREPARPPEPPSSPSHVKAEPADTTPRAPDPSDSVTGSQVDTHSVAIGTEKGGAGASVHRLKPDTPVRKAAVADNVTVSAPTSITRARSYKKALKKKLFAD</sequence>
<accession>A0A7W4P3J3</accession>
<dbReference type="Proteomes" id="UP000561066">
    <property type="component" value="Unassembled WGS sequence"/>
</dbReference>
<evidence type="ECO:0000313" key="5">
    <source>
        <dbReference type="Proteomes" id="UP000561066"/>
    </source>
</evidence>
<dbReference type="EMBL" id="JABEQH010000010">
    <property type="protein sequence ID" value="MBB2176082.1"/>
    <property type="molecule type" value="Genomic_DNA"/>
</dbReference>
<feature type="domain" description="DUF6468" evidence="3">
    <location>
        <begin position="34"/>
        <end position="107"/>
    </location>
</feature>
<evidence type="ECO:0000256" key="1">
    <source>
        <dbReference type="SAM" id="MobiDB-lite"/>
    </source>
</evidence>
<dbReference type="InterPro" id="IPR045531">
    <property type="entry name" value="DUF6468"/>
</dbReference>